<keyword evidence="8 9" id="KW-0472">Membrane</keyword>
<comment type="similarity">
    <text evidence="9">Belongs to the SecD/SecF family. SecD subfamily.</text>
</comment>
<protein>
    <recommendedName>
        <fullName evidence="9">Protein translocase subunit SecD</fullName>
    </recommendedName>
</protein>
<evidence type="ECO:0000313" key="15">
    <source>
        <dbReference type="Proteomes" id="UP001501736"/>
    </source>
</evidence>
<dbReference type="Pfam" id="PF22599">
    <property type="entry name" value="SecDF_P1_head"/>
    <property type="match status" value="1"/>
</dbReference>
<evidence type="ECO:0000313" key="14">
    <source>
        <dbReference type="EMBL" id="GAA3283603.1"/>
    </source>
</evidence>
<dbReference type="Gene3D" id="3.30.70.3220">
    <property type="match status" value="1"/>
</dbReference>
<dbReference type="InterPro" id="IPR055344">
    <property type="entry name" value="SecD_SecF_C_bact"/>
</dbReference>
<keyword evidence="5 9" id="KW-0653">Protein transport</keyword>
<keyword evidence="3 9" id="KW-1003">Cell membrane</keyword>
<feature type="transmembrane region" description="Helical" evidence="9">
    <location>
        <begin position="393"/>
        <end position="415"/>
    </location>
</feature>
<accession>A0ABP6RC20</accession>
<keyword evidence="15" id="KW-1185">Reference proteome</keyword>
<keyword evidence="2 9" id="KW-0813">Transport</keyword>
<feature type="transmembrane region" description="Helical" evidence="9">
    <location>
        <begin position="496"/>
        <end position="516"/>
    </location>
</feature>
<feature type="region of interest" description="Disordered" evidence="10">
    <location>
        <begin position="143"/>
        <end position="193"/>
    </location>
</feature>
<proteinExistence type="inferred from homology"/>
<keyword evidence="6 9" id="KW-1133">Transmembrane helix</keyword>
<dbReference type="Gene3D" id="3.30.1360.200">
    <property type="match status" value="1"/>
</dbReference>
<evidence type="ECO:0000256" key="4">
    <source>
        <dbReference type="ARBA" id="ARBA00022692"/>
    </source>
</evidence>
<evidence type="ECO:0000256" key="2">
    <source>
        <dbReference type="ARBA" id="ARBA00022448"/>
    </source>
</evidence>
<evidence type="ECO:0000256" key="9">
    <source>
        <dbReference type="HAMAP-Rule" id="MF_01463"/>
    </source>
</evidence>
<evidence type="ECO:0000256" key="10">
    <source>
        <dbReference type="SAM" id="MobiDB-lite"/>
    </source>
</evidence>
<dbReference type="RefSeq" id="WP_344719361.1">
    <property type="nucleotide sequence ID" value="NZ_BAAAYG010000004.1"/>
</dbReference>
<evidence type="ECO:0000259" key="13">
    <source>
        <dbReference type="Pfam" id="PF22599"/>
    </source>
</evidence>
<organism evidence="14 15">
    <name type="scientific">Nesterenkonia halobia</name>
    <dbReference type="NCBI Taxonomy" id="37922"/>
    <lineage>
        <taxon>Bacteria</taxon>
        <taxon>Bacillati</taxon>
        <taxon>Actinomycetota</taxon>
        <taxon>Actinomycetes</taxon>
        <taxon>Micrococcales</taxon>
        <taxon>Micrococcaceae</taxon>
        <taxon>Nesterenkonia</taxon>
    </lineage>
</organism>
<dbReference type="SUPFAM" id="SSF82866">
    <property type="entry name" value="Multidrug efflux transporter AcrB transmembrane domain"/>
    <property type="match status" value="1"/>
</dbReference>
<dbReference type="Gene3D" id="1.20.1640.10">
    <property type="entry name" value="Multidrug efflux transporter AcrB transmembrane domain"/>
    <property type="match status" value="1"/>
</dbReference>
<feature type="transmembrane region" description="Helical" evidence="9">
    <location>
        <begin position="421"/>
        <end position="444"/>
    </location>
</feature>
<sequence>MARSTPATRARAALIGLLVLVLGMGGLLTYGATQGKAQWEPLLALDLSGGTQMVLSPHTEGDEQLDDEQLEQAVEIIRQRVDGSGVSEAEIATQGDQNVVVSMPGTPDAETRELIQASADMQFRPVLQTGTDPEHMQQLLDEDDEDDSVLTEDQRASLEAQVAQSESQDSDQEAQPSDFEEPDAEPENASDPNWVTPELAARFENHSCSRDLSVEERTEIADDEPLISCDPKTGRTYLLGPQEVSGTNLDDASYGMERGPQGNTTGGWVVNLSFDGAGAEDFHQVTQRLTGLEGARNQFAIVLDGQVVSAPGSNAVITDGNAEISGSFTEDEAESLSEQLRYGSLPISFSIESEQQISATLGADQLRYGLIAGIIGLVLVAGYALVQYRALGLVTISSLVVAGVLTWWAIALLGWAEGYRLSLAGISGLIVSIGLTADSFIVYFERIKDELREGRSLAGSVESGWERARRTILASKAVNLIAAVVLYLVAVGNVRGFAFTLGLTALIDVILVFLFTHPLMQLLARRRFFAAGRRFSGLSADELGVEVLYRGAGRFRSTPRTPRAATMPEDAPAPVPVGASARPDEEADAGDAERAAGTRTEASEPSAGPEPARTGDAEDAGGSDDAEDVEDEVDWSALTIAERRRLRRRRAGRSPTAGEEEEER</sequence>
<comment type="function">
    <text evidence="9">Part of the Sec protein translocase complex. Interacts with the SecYEG preprotein conducting channel. SecDF uses the proton motive force (PMF) to complete protein translocation after the ATP-dependent function of SecA.</text>
</comment>
<dbReference type="EMBL" id="BAAAYG010000004">
    <property type="protein sequence ID" value="GAA3283603.1"/>
    <property type="molecule type" value="Genomic_DNA"/>
</dbReference>
<dbReference type="NCBIfam" id="TIGR00916">
    <property type="entry name" value="2A0604s01"/>
    <property type="match status" value="1"/>
</dbReference>
<dbReference type="InterPro" id="IPR005791">
    <property type="entry name" value="SecD"/>
</dbReference>
<dbReference type="Proteomes" id="UP001501736">
    <property type="component" value="Unassembled WGS sequence"/>
</dbReference>
<evidence type="ECO:0000259" key="12">
    <source>
        <dbReference type="Pfam" id="PF21760"/>
    </source>
</evidence>
<evidence type="ECO:0000256" key="7">
    <source>
        <dbReference type="ARBA" id="ARBA00023010"/>
    </source>
</evidence>
<dbReference type="Pfam" id="PF21760">
    <property type="entry name" value="SecD_1st"/>
    <property type="match status" value="1"/>
</dbReference>
<reference evidence="15" key="1">
    <citation type="journal article" date="2019" name="Int. J. Syst. Evol. Microbiol.">
        <title>The Global Catalogue of Microorganisms (GCM) 10K type strain sequencing project: providing services to taxonomists for standard genome sequencing and annotation.</title>
        <authorList>
            <consortium name="The Broad Institute Genomics Platform"/>
            <consortium name="The Broad Institute Genome Sequencing Center for Infectious Disease"/>
            <person name="Wu L."/>
            <person name="Ma J."/>
        </authorList>
    </citation>
    <scope>NUCLEOTIDE SEQUENCE [LARGE SCALE GENOMIC DNA]</scope>
    <source>
        <strain evidence="15">JCM 11483</strain>
    </source>
</reference>
<dbReference type="InterPro" id="IPR054384">
    <property type="entry name" value="SecDF_P1_head"/>
</dbReference>
<keyword evidence="4 9" id="KW-0812">Transmembrane</keyword>
<feature type="domain" description="SecDF P1 head subdomain" evidence="13">
    <location>
        <begin position="232"/>
        <end position="347"/>
    </location>
</feature>
<evidence type="ECO:0000256" key="1">
    <source>
        <dbReference type="ARBA" id="ARBA00004651"/>
    </source>
</evidence>
<feature type="region of interest" description="Disordered" evidence="10">
    <location>
        <begin position="557"/>
        <end position="664"/>
    </location>
</feature>
<dbReference type="HAMAP" id="MF_01463_B">
    <property type="entry name" value="SecD_B"/>
    <property type="match status" value="1"/>
</dbReference>
<feature type="domain" description="Protein translocase subunit SecDF P1" evidence="12">
    <location>
        <begin position="70"/>
        <end position="126"/>
    </location>
</feature>
<dbReference type="InterPro" id="IPR048631">
    <property type="entry name" value="SecD_1st"/>
</dbReference>
<name>A0ABP6RC20_9MICC</name>
<dbReference type="PANTHER" id="PTHR30081:SF1">
    <property type="entry name" value="PROTEIN TRANSLOCASE SUBUNIT SECD"/>
    <property type="match status" value="1"/>
</dbReference>
<comment type="subcellular location">
    <subcellularLocation>
        <location evidence="1 9">Cell membrane</location>
        <topology evidence="1 9">Multi-pass membrane protein</topology>
    </subcellularLocation>
</comment>
<evidence type="ECO:0000256" key="5">
    <source>
        <dbReference type="ARBA" id="ARBA00022927"/>
    </source>
</evidence>
<dbReference type="Pfam" id="PF02355">
    <property type="entry name" value="SecD_SecF_C"/>
    <property type="match status" value="1"/>
</dbReference>
<feature type="domain" description="Protein export membrane protein SecD/SecF C-terminal" evidence="11">
    <location>
        <begin position="348"/>
        <end position="524"/>
    </location>
</feature>
<feature type="transmembrane region" description="Helical" evidence="9">
    <location>
        <begin position="366"/>
        <end position="386"/>
    </location>
</feature>
<feature type="compositionally biased region" description="Acidic residues" evidence="10">
    <location>
        <begin position="617"/>
        <end position="634"/>
    </location>
</feature>
<keyword evidence="7 9" id="KW-0811">Translocation</keyword>
<evidence type="ECO:0000256" key="6">
    <source>
        <dbReference type="ARBA" id="ARBA00022989"/>
    </source>
</evidence>
<comment type="subunit">
    <text evidence="9">Forms a complex with SecF. Part of the essential Sec protein translocation apparatus which comprises SecA, SecYEG and auxiliary proteins SecDF. Other proteins may also be involved.</text>
</comment>
<comment type="caution">
    <text evidence="14">The sequence shown here is derived from an EMBL/GenBank/DDBJ whole genome shotgun (WGS) entry which is preliminary data.</text>
</comment>
<dbReference type="InterPro" id="IPR022813">
    <property type="entry name" value="SecD/SecF_arch_bac"/>
</dbReference>
<evidence type="ECO:0000256" key="8">
    <source>
        <dbReference type="ARBA" id="ARBA00023136"/>
    </source>
</evidence>
<feature type="compositionally biased region" description="Acidic residues" evidence="10">
    <location>
        <begin position="168"/>
        <end position="188"/>
    </location>
</feature>
<gene>
    <name evidence="9 14" type="primary">secD</name>
    <name evidence="14" type="ORF">GCM10020260_12650</name>
</gene>
<comment type="caution">
    <text evidence="9">Lacks conserved residue(s) required for the propagation of feature annotation.</text>
</comment>
<dbReference type="NCBIfam" id="TIGR01129">
    <property type="entry name" value="secD"/>
    <property type="match status" value="1"/>
</dbReference>
<feature type="transmembrane region" description="Helical" evidence="9">
    <location>
        <begin position="473"/>
        <end position="490"/>
    </location>
</feature>
<evidence type="ECO:0000256" key="3">
    <source>
        <dbReference type="ARBA" id="ARBA00022475"/>
    </source>
</evidence>
<dbReference type="PANTHER" id="PTHR30081">
    <property type="entry name" value="PROTEIN-EXPORT MEMBRANE PROTEIN SEC"/>
    <property type="match status" value="1"/>
</dbReference>
<dbReference type="InterPro" id="IPR048634">
    <property type="entry name" value="SecD_SecF_C"/>
</dbReference>
<evidence type="ECO:0000259" key="11">
    <source>
        <dbReference type="Pfam" id="PF02355"/>
    </source>
</evidence>